<dbReference type="CDD" id="cd00063">
    <property type="entry name" value="FN3"/>
    <property type="match status" value="1"/>
</dbReference>
<accession>A0A9D1PLY9</accession>
<dbReference type="Proteomes" id="UP000823937">
    <property type="component" value="Unassembled WGS sequence"/>
</dbReference>
<gene>
    <name evidence="5" type="ORF">H9895_07705</name>
</gene>
<name>A0A9D1PLY9_9BACI</name>
<dbReference type="SMART" id="SM00060">
    <property type="entry name" value="FN3"/>
    <property type="match status" value="1"/>
</dbReference>
<comment type="caution">
    <text evidence="5">The sequence shown here is derived from an EMBL/GenBank/DDBJ whole genome shotgun (WGS) entry which is preliminary data.</text>
</comment>
<keyword evidence="2" id="KW-0964">Secreted</keyword>
<sequence>MVNKDIMKLPSLFIVSILFAMLFLFVDSGQAEEKEPREYSRNHYFANDELRELIEIRALDNNYDHETTQEMLDRMAAFPRRILQEAVKKDVLFILSDIPAVKLEEFQDLQGELSGKNDVIYDDIAGLARDNVSVAKIGQSYPGDMHYNALLEFHEFAHMVDFNVLDEKVSDMDEFKKIHKKEYAKLFPGSSYYSYADEYFAEAMTHYFLGGWYRETLKDTAPKTFKFMDTFTERILSVDENNDKGIKLSWDAHPKAEKYHIYRDGERIHTTDETTYEDVNFDIFTTHEYAVEIIDEENNVLNKTFSRKVKTEDNTFFSIEDPDNIAVVNNSKDDITLKWENIDNAIYYEVVRDGKLLGSSVVNSYTDKNVEPNKTYEYKVRAVNSAKRFVSFNDITVETDSRMTTFINQIKSIWSNFFIIQILMPIITVTILLLIFRKRK</sequence>
<dbReference type="AlphaFoldDB" id="A0A9D1PLY9"/>
<evidence type="ECO:0000256" key="2">
    <source>
        <dbReference type="ARBA" id="ARBA00022525"/>
    </source>
</evidence>
<comment type="subcellular location">
    <subcellularLocation>
        <location evidence="1">Secreted</location>
    </subcellularLocation>
</comment>
<reference evidence="5" key="2">
    <citation type="submission" date="2021-04" db="EMBL/GenBank/DDBJ databases">
        <authorList>
            <person name="Gilroy R."/>
        </authorList>
    </citation>
    <scope>NUCLEOTIDE SEQUENCE</scope>
    <source>
        <strain evidence="5">CHK169-2315</strain>
    </source>
</reference>
<feature type="transmembrane region" description="Helical" evidence="3">
    <location>
        <begin position="413"/>
        <end position="436"/>
    </location>
</feature>
<dbReference type="InterPro" id="IPR013783">
    <property type="entry name" value="Ig-like_fold"/>
</dbReference>
<dbReference type="InterPro" id="IPR047568">
    <property type="entry name" value="ATLF-like_dom"/>
</dbReference>
<dbReference type="SUPFAM" id="SSF55486">
    <property type="entry name" value="Metalloproteases ('zincins'), catalytic domain"/>
    <property type="match status" value="1"/>
</dbReference>
<reference evidence="5" key="1">
    <citation type="journal article" date="2021" name="PeerJ">
        <title>Extensive microbial diversity within the chicken gut microbiome revealed by metagenomics and culture.</title>
        <authorList>
            <person name="Gilroy R."/>
            <person name="Ravi A."/>
            <person name="Getino M."/>
            <person name="Pursley I."/>
            <person name="Horton D.L."/>
            <person name="Alikhan N.F."/>
            <person name="Baker D."/>
            <person name="Gharbi K."/>
            <person name="Hall N."/>
            <person name="Watson M."/>
            <person name="Adriaenssens E.M."/>
            <person name="Foster-Nyarko E."/>
            <person name="Jarju S."/>
            <person name="Secka A."/>
            <person name="Antonio M."/>
            <person name="Oren A."/>
            <person name="Chaudhuri R.R."/>
            <person name="La Ragione R."/>
            <person name="Hildebrand F."/>
            <person name="Pallen M.J."/>
        </authorList>
    </citation>
    <scope>NUCLEOTIDE SEQUENCE</scope>
    <source>
        <strain evidence="5">CHK169-2315</strain>
    </source>
</reference>
<proteinExistence type="predicted"/>
<dbReference type="Gene3D" id="2.60.40.10">
    <property type="entry name" value="Immunoglobulins"/>
    <property type="match status" value="2"/>
</dbReference>
<dbReference type="InterPro" id="IPR014781">
    <property type="entry name" value="Anthrax_toxin_lethal/edema_N/C"/>
</dbReference>
<dbReference type="InterPro" id="IPR024079">
    <property type="entry name" value="MetalloPept_cat_dom_sf"/>
</dbReference>
<organism evidence="5 6">
    <name type="scientific">Candidatus Pseudogracilibacillus intestinigallinarum</name>
    <dbReference type="NCBI Taxonomy" id="2838742"/>
    <lineage>
        <taxon>Bacteria</taxon>
        <taxon>Bacillati</taxon>
        <taxon>Bacillota</taxon>
        <taxon>Bacilli</taxon>
        <taxon>Bacillales</taxon>
        <taxon>Bacillaceae</taxon>
        <taxon>Pseudogracilibacillus</taxon>
    </lineage>
</organism>
<dbReference type="InterPro" id="IPR003961">
    <property type="entry name" value="FN3_dom"/>
</dbReference>
<feature type="domain" description="ATLF-like" evidence="4">
    <location>
        <begin position="47"/>
        <end position="233"/>
    </location>
</feature>
<evidence type="ECO:0000313" key="5">
    <source>
        <dbReference type="EMBL" id="HIV74943.1"/>
    </source>
</evidence>
<dbReference type="EMBL" id="DXHX01000120">
    <property type="protein sequence ID" value="HIV74943.1"/>
    <property type="molecule type" value="Genomic_DNA"/>
</dbReference>
<dbReference type="Gene3D" id="3.40.390.10">
    <property type="entry name" value="Collagenase (Catalytic Domain)"/>
    <property type="match status" value="1"/>
</dbReference>
<evidence type="ECO:0000259" key="4">
    <source>
        <dbReference type="PROSITE" id="PS51995"/>
    </source>
</evidence>
<evidence type="ECO:0000256" key="3">
    <source>
        <dbReference type="SAM" id="Phobius"/>
    </source>
</evidence>
<dbReference type="GO" id="GO:0005576">
    <property type="term" value="C:extracellular region"/>
    <property type="evidence" value="ECO:0007669"/>
    <property type="project" value="UniProtKB-SubCell"/>
</dbReference>
<dbReference type="GO" id="GO:0008237">
    <property type="term" value="F:metallopeptidase activity"/>
    <property type="evidence" value="ECO:0007669"/>
    <property type="project" value="InterPro"/>
</dbReference>
<dbReference type="Pfam" id="PF07737">
    <property type="entry name" value="ATLF"/>
    <property type="match status" value="1"/>
</dbReference>
<dbReference type="PROSITE" id="PS51995">
    <property type="entry name" value="ATLF"/>
    <property type="match status" value="1"/>
</dbReference>
<keyword evidence="3" id="KW-0472">Membrane</keyword>
<keyword evidence="3" id="KW-1133">Transmembrane helix</keyword>
<dbReference type="InterPro" id="IPR036116">
    <property type="entry name" value="FN3_sf"/>
</dbReference>
<dbReference type="SUPFAM" id="SSF49265">
    <property type="entry name" value="Fibronectin type III"/>
    <property type="match status" value="1"/>
</dbReference>
<evidence type="ECO:0000313" key="6">
    <source>
        <dbReference type="Proteomes" id="UP000823937"/>
    </source>
</evidence>
<protein>
    <recommendedName>
        <fullName evidence="4">ATLF-like domain-containing protein</fullName>
    </recommendedName>
</protein>
<evidence type="ECO:0000256" key="1">
    <source>
        <dbReference type="ARBA" id="ARBA00004613"/>
    </source>
</evidence>
<keyword evidence="3" id="KW-0812">Transmembrane</keyword>